<dbReference type="EC" id="2.7.13.3" evidence="2"/>
<evidence type="ECO:0000256" key="7">
    <source>
        <dbReference type="ARBA" id="ARBA00022630"/>
    </source>
</evidence>
<evidence type="ECO:0000256" key="10">
    <source>
        <dbReference type="ARBA" id="ARBA00022737"/>
    </source>
</evidence>
<dbReference type="InterPro" id="IPR000014">
    <property type="entry name" value="PAS"/>
</dbReference>
<accession>A0ABW0P241</accession>
<keyword evidence="17" id="KW-0175">Coiled coil</keyword>
<dbReference type="PROSITE" id="PS50113">
    <property type="entry name" value="PAC"/>
    <property type="match status" value="1"/>
</dbReference>
<evidence type="ECO:0000256" key="8">
    <source>
        <dbReference type="ARBA" id="ARBA00022643"/>
    </source>
</evidence>
<dbReference type="InterPro" id="IPR011102">
    <property type="entry name" value="Sig_transdc_His_kinase_HWE"/>
</dbReference>
<dbReference type="Pfam" id="PF07536">
    <property type="entry name" value="HWE_HK"/>
    <property type="match status" value="1"/>
</dbReference>
<evidence type="ECO:0000256" key="11">
    <source>
        <dbReference type="ARBA" id="ARBA00022741"/>
    </source>
</evidence>
<gene>
    <name evidence="19" type="ORF">ACFPN9_10995</name>
</gene>
<evidence type="ECO:0000313" key="20">
    <source>
        <dbReference type="Proteomes" id="UP001596060"/>
    </source>
</evidence>
<feature type="domain" description="PAC" evidence="18">
    <location>
        <begin position="249"/>
        <end position="302"/>
    </location>
</feature>
<evidence type="ECO:0000256" key="9">
    <source>
        <dbReference type="ARBA" id="ARBA00022679"/>
    </source>
</evidence>
<dbReference type="InterPro" id="IPR000700">
    <property type="entry name" value="PAS-assoc_C"/>
</dbReference>
<keyword evidence="4" id="KW-0600">Photoreceptor protein</keyword>
<evidence type="ECO:0000256" key="5">
    <source>
        <dbReference type="ARBA" id="ARBA00022553"/>
    </source>
</evidence>
<evidence type="ECO:0000259" key="18">
    <source>
        <dbReference type="PROSITE" id="PS50113"/>
    </source>
</evidence>
<comment type="caution">
    <text evidence="19">The sequence shown here is derived from an EMBL/GenBank/DDBJ whole genome shotgun (WGS) entry which is preliminary data.</text>
</comment>
<keyword evidence="13" id="KW-0067">ATP-binding</keyword>
<sequence length="503" mass="55005">MTERSWPVGGGEVGAMLRGWDGSETVLGLPVAWPERLRSSLQLVLATPTPMVMFWGASGLLFYNDAYAVIAGAKHPAILGEELHEAWPEVRLLHDEVMETVFANGRPLSFRDLSLVLHRNGVAEDVWLNVDYSPILDDSGVALGVLAVVFETTELIHAQRERDAAEQALRRREQELAQVQKIGKVGGLEVDLRDGFRNTRSPEYLLVHGLPPEAVNETHEDWVRRIHPQERAMVESHFRESVAGSATDYQMEYRIIRPSDGAVRWISAVAQIERDGEGRPLRLIGAHIDVTERKETEAQLRLLMQELAHRVKNTLAMIQAIASQTLRGASSLEAANETFTARLGALARAHDLLVGGVRAHAAMADIAASVIGIQGDPARFQIGGPEVVLGPRAALALTLVLHELATNAVKYGSLSISTGIVTLSWRVDEIDGSSQFRLRWQESGGPPVTPPSRRGFGSRLIERTFPSPRGRAESAYLPGGLVFTLDAPLESLKDGDGDEAGRV</sequence>
<keyword evidence="14" id="KW-0157">Chromophore</keyword>
<keyword evidence="20" id="KW-1185">Reference proteome</keyword>
<dbReference type="Gene3D" id="3.30.565.10">
    <property type="entry name" value="Histidine kinase-like ATPase, C-terminal domain"/>
    <property type="match status" value="1"/>
</dbReference>
<keyword evidence="16" id="KW-0675">Receptor</keyword>
<feature type="coiled-coil region" evidence="17">
    <location>
        <begin position="155"/>
        <end position="182"/>
    </location>
</feature>
<proteinExistence type="predicted"/>
<organism evidence="19 20">
    <name type="scientific">Bosea massiliensis</name>
    <dbReference type="NCBI Taxonomy" id="151419"/>
    <lineage>
        <taxon>Bacteria</taxon>
        <taxon>Pseudomonadati</taxon>
        <taxon>Pseudomonadota</taxon>
        <taxon>Alphaproteobacteria</taxon>
        <taxon>Hyphomicrobiales</taxon>
        <taxon>Boseaceae</taxon>
        <taxon>Bosea</taxon>
    </lineage>
</organism>
<dbReference type="PANTHER" id="PTHR41523">
    <property type="entry name" value="TWO-COMPONENT SYSTEM SENSOR PROTEIN"/>
    <property type="match status" value="1"/>
</dbReference>
<dbReference type="Gene3D" id="3.30.450.20">
    <property type="entry name" value="PAS domain"/>
    <property type="match status" value="2"/>
</dbReference>
<dbReference type="SUPFAM" id="SSF55785">
    <property type="entry name" value="PYP-like sensor domain (PAS domain)"/>
    <property type="match status" value="2"/>
</dbReference>
<dbReference type="EMBL" id="JBHSLU010000022">
    <property type="protein sequence ID" value="MFC5505787.1"/>
    <property type="molecule type" value="Genomic_DNA"/>
</dbReference>
<keyword evidence="11" id="KW-0547">Nucleotide-binding</keyword>
<keyword evidence="7" id="KW-0285">Flavoprotein</keyword>
<evidence type="ECO:0000256" key="2">
    <source>
        <dbReference type="ARBA" id="ARBA00012438"/>
    </source>
</evidence>
<keyword evidence="8" id="KW-0288">FMN</keyword>
<evidence type="ECO:0000256" key="12">
    <source>
        <dbReference type="ARBA" id="ARBA00022777"/>
    </source>
</evidence>
<dbReference type="Proteomes" id="UP001596060">
    <property type="component" value="Unassembled WGS sequence"/>
</dbReference>
<dbReference type="NCBIfam" id="TIGR00229">
    <property type="entry name" value="sensory_box"/>
    <property type="match status" value="1"/>
</dbReference>
<dbReference type="GO" id="GO:0004673">
    <property type="term" value="F:protein histidine kinase activity"/>
    <property type="evidence" value="ECO:0007669"/>
    <property type="project" value="UniProtKB-EC"/>
</dbReference>
<evidence type="ECO:0000256" key="17">
    <source>
        <dbReference type="SAM" id="Coils"/>
    </source>
</evidence>
<evidence type="ECO:0000256" key="13">
    <source>
        <dbReference type="ARBA" id="ARBA00022840"/>
    </source>
</evidence>
<keyword evidence="5" id="KW-0597">Phosphoprotein</keyword>
<name>A0ABW0P241_9HYPH</name>
<keyword evidence="9 19" id="KW-0808">Transferase</keyword>
<comment type="catalytic activity">
    <reaction evidence="1">
        <text>ATP + protein L-histidine = ADP + protein N-phospho-L-histidine.</text>
        <dbReference type="EC" id="2.7.13.3"/>
    </reaction>
</comment>
<keyword evidence="12 19" id="KW-0418">Kinase</keyword>
<reference evidence="20" key="1">
    <citation type="journal article" date="2019" name="Int. J. Syst. Evol. Microbiol.">
        <title>The Global Catalogue of Microorganisms (GCM) 10K type strain sequencing project: providing services to taxonomists for standard genome sequencing and annotation.</title>
        <authorList>
            <consortium name="The Broad Institute Genomics Platform"/>
            <consortium name="The Broad Institute Genome Sequencing Center for Infectious Disease"/>
            <person name="Wu L."/>
            <person name="Ma J."/>
        </authorList>
    </citation>
    <scope>NUCLEOTIDE SEQUENCE [LARGE SCALE GENOMIC DNA]</scope>
    <source>
        <strain evidence="20">CCUG 43117</strain>
    </source>
</reference>
<dbReference type="InterPro" id="IPR035965">
    <property type="entry name" value="PAS-like_dom_sf"/>
</dbReference>
<dbReference type="SMART" id="SM00086">
    <property type="entry name" value="PAC"/>
    <property type="match status" value="2"/>
</dbReference>
<keyword evidence="6" id="KW-0716">Sensory transduction</keyword>
<keyword evidence="15" id="KW-0843">Virulence</keyword>
<evidence type="ECO:0000256" key="4">
    <source>
        <dbReference type="ARBA" id="ARBA00022543"/>
    </source>
</evidence>
<dbReference type="PANTHER" id="PTHR41523:SF7">
    <property type="entry name" value="HISTIDINE KINASE"/>
    <property type="match status" value="1"/>
</dbReference>
<dbReference type="InterPro" id="IPR013655">
    <property type="entry name" value="PAS_fold_3"/>
</dbReference>
<evidence type="ECO:0000256" key="1">
    <source>
        <dbReference type="ARBA" id="ARBA00000085"/>
    </source>
</evidence>
<dbReference type="Pfam" id="PF08448">
    <property type="entry name" value="PAS_4"/>
    <property type="match status" value="1"/>
</dbReference>
<dbReference type="InterPro" id="IPR013656">
    <property type="entry name" value="PAS_4"/>
</dbReference>
<evidence type="ECO:0000256" key="16">
    <source>
        <dbReference type="ARBA" id="ARBA00023170"/>
    </source>
</evidence>
<dbReference type="InterPro" id="IPR001610">
    <property type="entry name" value="PAC"/>
</dbReference>
<dbReference type="SMART" id="SM00911">
    <property type="entry name" value="HWE_HK"/>
    <property type="match status" value="1"/>
</dbReference>
<evidence type="ECO:0000256" key="3">
    <source>
        <dbReference type="ARBA" id="ARBA00021740"/>
    </source>
</evidence>
<evidence type="ECO:0000256" key="14">
    <source>
        <dbReference type="ARBA" id="ARBA00022991"/>
    </source>
</evidence>
<evidence type="ECO:0000256" key="15">
    <source>
        <dbReference type="ARBA" id="ARBA00023026"/>
    </source>
</evidence>
<dbReference type="Gene3D" id="2.10.70.100">
    <property type="match status" value="1"/>
</dbReference>
<keyword evidence="10" id="KW-0677">Repeat</keyword>
<evidence type="ECO:0000256" key="6">
    <source>
        <dbReference type="ARBA" id="ARBA00022606"/>
    </source>
</evidence>
<evidence type="ECO:0000313" key="19">
    <source>
        <dbReference type="EMBL" id="MFC5505787.1"/>
    </source>
</evidence>
<protein>
    <recommendedName>
        <fullName evidence="3">Blue-light-activated histidine kinase</fullName>
        <ecNumber evidence="2">2.7.13.3</ecNumber>
    </recommendedName>
</protein>
<dbReference type="Pfam" id="PF08447">
    <property type="entry name" value="PAS_3"/>
    <property type="match status" value="1"/>
</dbReference>
<dbReference type="InterPro" id="IPR036890">
    <property type="entry name" value="HATPase_C_sf"/>
</dbReference>
<dbReference type="RefSeq" id="WP_066726313.1">
    <property type="nucleotide sequence ID" value="NZ_JBHSLU010000022.1"/>
</dbReference>